<comment type="caution">
    <text evidence="7">The sequence shown here is derived from an EMBL/GenBank/DDBJ whole genome shotgun (WGS) entry which is preliminary data.</text>
</comment>
<dbReference type="EMBL" id="BQKI01000020">
    <property type="protein sequence ID" value="GJN11897.1"/>
    <property type="molecule type" value="Genomic_DNA"/>
</dbReference>
<evidence type="ECO:0000313" key="8">
    <source>
        <dbReference type="Proteomes" id="UP001054889"/>
    </source>
</evidence>
<dbReference type="GO" id="GO:0005634">
    <property type="term" value="C:nucleus"/>
    <property type="evidence" value="ECO:0007669"/>
    <property type="project" value="UniProtKB-SubCell"/>
</dbReference>
<dbReference type="CDD" id="cd10017">
    <property type="entry name" value="B3_DNA"/>
    <property type="match status" value="2"/>
</dbReference>
<dbReference type="SUPFAM" id="SSF101936">
    <property type="entry name" value="DNA-binding pseudobarrel domain"/>
    <property type="match status" value="3"/>
</dbReference>
<reference evidence="7" key="2">
    <citation type="submission" date="2021-12" db="EMBL/GenBank/DDBJ databases">
        <title>Resequencing data analysis of finger millet.</title>
        <authorList>
            <person name="Hatakeyama M."/>
            <person name="Aluri S."/>
            <person name="Balachadran M.T."/>
            <person name="Sivarajan S.R."/>
            <person name="Poveda L."/>
            <person name="Shimizu-Inatsugi R."/>
            <person name="Schlapbach R."/>
            <person name="Sreeman S.M."/>
            <person name="Shimizu K.K."/>
        </authorList>
    </citation>
    <scope>NUCLEOTIDE SEQUENCE</scope>
</reference>
<dbReference type="SMART" id="SM01019">
    <property type="entry name" value="B3"/>
    <property type="match status" value="3"/>
</dbReference>
<dbReference type="Proteomes" id="UP001054889">
    <property type="component" value="Unassembled WGS sequence"/>
</dbReference>
<organism evidence="7 8">
    <name type="scientific">Eleusine coracana subsp. coracana</name>
    <dbReference type="NCBI Taxonomy" id="191504"/>
    <lineage>
        <taxon>Eukaryota</taxon>
        <taxon>Viridiplantae</taxon>
        <taxon>Streptophyta</taxon>
        <taxon>Embryophyta</taxon>
        <taxon>Tracheophyta</taxon>
        <taxon>Spermatophyta</taxon>
        <taxon>Magnoliopsida</taxon>
        <taxon>Liliopsida</taxon>
        <taxon>Poales</taxon>
        <taxon>Poaceae</taxon>
        <taxon>PACMAD clade</taxon>
        <taxon>Chloridoideae</taxon>
        <taxon>Cynodonteae</taxon>
        <taxon>Eleusininae</taxon>
        <taxon>Eleusine</taxon>
    </lineage>
</organism>
<protein>
    <recommendedName>
        <fullName evidence="6">TF-B3 domain-containing protein</fullName>
    </recommendedName>
</protein>
<dbReference type="Pfam" id="PF02362">
    <property type="entry name" value="B3"/>
    <property type="match status" value="3"/>
</dbReference>
<gene>
    <name evidence="7" type="primary">ga30132</name>
    <name evidence="7" type="ORF">PR202_ga30132</name>
</gene>
<evidence type="ECO:0000256" key="3">
    <source>
        <dbReference type="ARBA" id="ARBA00023125"/>
    </source>
</evidence>
<dbReference type="PANTHER" id="PTHR31674">
    <property type="entry name" value="B3 DOMAIN-CONTAINING PROTEIN REM-LIKE 3-RELATED"/>
    <property type="match status" value="1"/>
</dbReference>
<comment type="subcellular location">
    <subcellularLocation>
        <location evidence="1">Nucleus</location>
    </subcellularLocation>
</comment>
<evidence type="ECO:0000256" key="1">
    <source>
        <dbReference type="ARBA" id="ARBA00004123"/>
    </source>
</evidence>
<evidence type="ECO:0000313" key="7">
    <source>
        <dbReference type="EMBL" id="GJN11897.1"/>
    </source>
</evidence>
<dbReference type="AlphaFoldDB" id="A0AAV5DMY1"/>
<keyword evidence="8" id="KW-1185">Reference proteome</keyword>
<keyword evidence="3" id="KW-0238">DNA-binding</keyword>
<feature type="domain" description="TF-B3" evidence="6">
    <location>
        <begin position="241"/>
        <end position="338"/>
    </location>
</feature>
<evidence type="ECO:0000256" key="2">
    <source>
        <dbReference type="ARBA" id="ARBA00023015"/>
    </source>
</evidence>
<sequence length="339" mass="37653">MASSGDPGAGARKNLRVLLPFTCDTLRIPDELAEEIGESEGQVVVPYGRGKVRRVEVGRDGDGAFLGRGWPEFADACGAGGGWFLLLRHRGRGLLTVKVFDDGSCLRELGTPTQPAETGKVLEAPSACIRKHSVKSRGSLQRYSTYKIGPSSWIKKQINTNALGHRLSLSRAFCSAIGLQEPCVITLKTSMDSTESWLVHGYQSQNCSYMLGKGWRWFCLENSLMLGDICTFNIIKATLWHVVIMRSKEPTKQISCYLPQDFCKEIGIREASTITLKTPMSSTRSWQVRVLPYNYCSYHVVGSGWRRFCFENGIKAGDFCTFTIVDTTLWHVITTSLTS</sequence>
<dbReference type="InterPro" id="IPR015300">
    <property type="entry name" value="DNA-bd_pseudobarrel_sf"/>
</dbReference>
<evidence type="ECO:0000256" key="5">
    <source>
        <dbReference type="ARBA" id="ARBA00023242"/>
    </source>
</evidence>
<dbReference type="PROSITE" id="PS50863">
    <property type="entry name" value="B3"/>
    <property type="match status" value="1"/>
</dbReference>
<dbReference type="InterPro" id="IPR003340">
    <property type="entry name" value="B3_DNA-bd"/>
</dbReference>
<evidence type="ECO:0000259" key="6">
    <source>
        <dbReference type="PROSITE" id="PS50863"/>
    </source>
</evidence>
<reference evidence="7" key="1">
    <citation type="journal article" date="2018" name="DNA Res.">
        <title>Multiple hybrid de novo genome assembly of finger millet, an orphan allotetraploid crop.</title>
        <authorList>
            <person name="Hatakeyama M."/>
            <person name="Aluri S."/>
            <person name="Balachadran M.T."/>
            <person name="Sivarajan S.R."/>
            <person name="Patrignani A."/>
            <person name="Gruter S."/>
            <person name="Poveda L."/>
            <person name="Shimizu-Inatsugi R."/>
            <person name="Baeten J."/>
            <person name="Francoijs K.J."/>
            <person name="Nataraja K.N."/>
            <person name="Reddy Y.A.N."/>
            <person name="Phadnis S."/>
            <person name="Ravikumar R.L."/>
            <person name="Schlapbach R."/>
            <person name="Sreeman S.M."/>
            <person name="Shimizu K.K."/>
        </authorList>
    </citation>
    <scope>NUCLEOTIDE SEQUENCE</scope>
</reference>
<keyword evidence="5" id="KW-0539">Nucleus</keyword>
<name>A0AAV5DMY1_ELECO</name>
<accession>A0AAV5DMY1</accession>
<dbReference type="Gene3D" id="2.40.330.10">
    <property type="entry name" value="DNA-binding pseudobarrel domain"/>
    <property type="match status" value="3"/>
</dbReference>
<dbReference type="PANTHER" id="PTHR31674:SF86">
    <property type="entry name" value="B3 DOMAIN-CONTAINING PROTEIN OS04G0347400-RELATED"/>
    <property type="match status" value="1"/>
</dbReference>
<dbReference type="InterPro" id="IPR039218">
    <property type="entry name" value="REM_fam"/>
</dbReference>
<keyword evidence="2" id="KW-0805">Transcription regulation</keyword>
<dbReference type="GO" id="GO:0003677">
    <property type="term" value="F:DNA binding"/>
    <property type="evidence" value="ECO:0007669"/>
    <property type="project" value="UniProtKB-KW"/>
</dbReference>
<keyword evidence="4" id="KW-0804">Transcription</keyword>
<evidence type="ECO:0000256" key="4">
    <source>
        <dbReference type="ARBA" id="ARBA00023163"/>
    </source>
</evidence>
<proteinExistence type="predicted"/>